<proteinExistence type="predicted"/>
<keyword evidence="2" id="KW-0808">Transferase</keyword>
<evidence type="ECO:0000313" key="3">
    <source>
        <dbReference type="Proteomes" id="UP000184442"/>
    </source>
</evidence>
<feature type="domain" description="DUF2229" evidence="1">
    <location>
        <begin position="4"/>
        <end position="218"/>
    </location>
</feature>
<dbReference type="Gene3D" id="3.40.50.11900">
    <property type="match status" value="1"/>
</dbReference>
<dbReference type="AlphaFoldDB" id="A0A1M6B378"/>
<dbReference type="PANTHER" id="PTHR32329:SF2">
    <property type="entry name" value="BIFUNCTIONAL PROTEIN [INCLUDES 2-HYDROXYACYL-COA DEHYDRATASE (N-TER) AND ITS ACTIVATOR DOMAIN (C_TERM)"/>
    <property type="match status" value="1"/>
</dbReference>
<dbReference type="Proteomes" id="UP000184442">
    <property type="component" value="Unassembled WGS sequence"/>
</dbReference>
<dbReference type="PANTHER" id="PTHR32329">
    <property type="entry name" value="BIFUNCTIONAL PROTEIN [INCLUDES 2-HYDROXYACYL-COA DEHYDRATASE (N-TER) AND ITS ACTIVATOR DOMAIN (C_TERM)-RELATED"/>
    <property type="match status" value="1"/>
</dbReference>
<evidence type="ECO:0000313" key="2">
    <source>
        <dbReference type="EMBL" id="SHI43202.1"/>
    </source>
</evidence>
<name>A0A1M6B378_9FIRM</name>
<dbReference type="STRING" id="1122184.SAMN02745176_00249"/>
<dbReference type="EMBL" id="FQZS01000003">
    <property type="protein sequence ID" value="SHI43202.1"/>
    <property type="molecule type" value="Genomic_DNA"/>
</dbReference>
<reference evidence="2 3" key="1">
    <citation type="submission" date="2016-11" db="EMBL/GenBank/DDBJ databases">
        <authorList>
            <person name="Jaros S."/>
            <person name="Januszkiewicz K."/>
            <person name="Wedrychowicz H."/>
        </authorList>
    </citation>
    <scope>NUCLEOTIDE SEQUENCE [LARGE SCALE GENOMIC DNA]</scope>
    <source>
        <strain evidence="2 3">DSM 19022</strain>
    </source>
</reference>
<keyword evidence="3" id="KW-1185">Reference proteome</keyword>
<keyword evidence="2" id="KW-0418">Kinase</keyword>
<dbReference type="OrthoDB" id="9780120at2"/>
<dbReference type="InterPro" id="IPR051805">
    <property type="entry name" value="Dehydratase_Activator_Redct"/>
</dbReference>
<gene>
    <name evidence="2" type="ORF">SAMN02745176_00249</name>
</gene>
<dbReference type="RefSeq" id="WP_073023655.1">
    <property type="nucleotide sequence ID" value="NZ_FQZS01000003.1"/>
</dbReference>
<evidence type="ECO:0000259" key="1">
    <source>
        <dbReference type="Pfam" id="PF09989"/>
    </source>
</evidence>
<organism evidence="2 3">
    <name type="scientific">Lutispora thermophila DSM 19022</name>
    <dbReference type="NCBI Taxonomy" id="1122184"/>
    <lineage>
        <taxon>Bacteria</taxon>
        <taxon>Bacillati</taxon>
        <taxon>Bacillota</taxon>
        <taxon>Clostridia</taxon>
        <taxon>Lutisporales</taxon>
        <taxon>Lutisporaceae</taxon>
        <taxon>Lutispora</taxon>
    </lineage>
</organism>
<sequence length="319" mass="36622">MSVRVGIPRGMYFYKFYPFAKRFLMELGAEVVPSPPTNKEILNLGSRFCIDDACLPVKVYHGHAEYLKDKVDYMLIPRLTSIVPREYICPKFGGLPEMVKYSINGLPKLIDVEINMYKSRISLINSLYELGTVFTKNPYKIKKAADKAAREQIIYDNCLLKGELPCKYIDGTDVSKNNSGPLVGIATHPYLLYDSFINMNLLDKLSDRGIKFILPEMLEKKTIEEKCRIFEKRMFWSSSKDLIGSALYMFENNNIDGILMLTSFGCGIDSLSIELIQRLGRKKYNKPFMVMTLDEHTGDANFNTRLEAFFDLIDRRQAN</sequence>
<dbReference type="Pfam" id="PF09989">
    <property type="entry name" value="DUF2229"/>
    <property type="match status" value="1"/>
</dbReference>
<accession>A0A1M6B378</accession>
<dbReference type="InterPro" id="IPR018709">
    <property type="entry name" value="CoA_activase_DUF2229"/>
</dbReference>
<protein>
    <submittedName>
        <fullName evidence="2">Predicted nucleotide-binding protein, sugar kinase/HSP70/actin superfamily</fullName>
    </submittedName>
</protein>
<dbReference type="GO" id="GO:0016301">
    <property type="term" value="F:kinase activity"/>
    <property type="evidence" value="ECO:0007669"/>
    <property type="project" value="UniProtKB-KW"/>
</dbReference>